<dbReference type="EMBL" id="AOIM01000014">
    <property type="protein sequence ID" value="ELY93409.1"/>
    <property type="molecule type" value="Genomic_DNA"/>
</dbReference>
<name>M0A4A3_9EURY</name>
<gene>
    <name evidence="2" type="ORF">C483_05568</name>
</gene>
<dbReference type="STRING" id="1227493.C483_05568"/>
<protein>
    <submittedName>
        <fullName evidence="2">Uncharacterized protein</fullName>
    </submittedName>
</protein>
<feature type="compositionally biased region" description="Acidic residues" evidence="1">
    <location>
        <begin position="525"/>
        <end position="537"/>
    </location>
</feature>
<dbReference type="OrthoDB" id="205201at2157"/>
<evidence type="ECO:0000313" key="2">
    <source>
        <dbReference type="EMBL" id="ELY93409.1"/>
    </source>
</evidence>
<keyword evidence="3" id="KW-1185">Reference proteome</keyword>
<accession>M0A4A3</accession>
<evidence type="ECO:0000256" key="1">
    <source>
        <dbReference type="SAM" id="MobiDB-lite"/>
    </source>
</evidence>
<sequence>MQQCPRRSVLGGIGATMAAAVAGSTVAATDEHTDTSTDTATTSTTADATFDDLLAYLPSEIAQDSMVLMATNYDRLLEANQPNDPLPNVNVLDLDADDISKSVLVTSYSEEYTQPLTVLSGVEIEESTSSRETDAGLEYEYTELDDEDAVVGTDDDVLIVTNELETLDAAVDANAAEATRLLDDESTLEAGMSAFGDSHMRLVRTGDEQLMTPGETDAVPTYFTHAQTVIDADTMEQSIGFEFEDESDISDELIESLEAEFAYTATEEPSVDVDETFVSTTVERDLAAERAIREHDSPGFLRVDRDIDLDDDYLEIELGRGDPTPIEDLTFEVGDEEYDRDIWADGHGKLEEGDTIVMDIDDVEPNLSVRLRHDHELGGSSSGTTVLSNFWFNGEFDVDTGEFTVSYADDFPLDGDRLHLAAYDERPYYRPTEDAPEPKASAQPWTGETLSEGATATLEGVEPGDRILVGWDGIENSDSIRSLQAQPPGSVSFEYDYESETVEATIEFGERQQYAAANTAVAEEAAADTEDETDTDDTERSADEYELLVDGERATTQWAEEYDTVTSGTTIDIDGVDVGTEIEVVWAGTDARIGWTRVRPSVQLEYDDGTVEHVGGEALSASELTADVWTDGDRFEIELADEVDGEFAEGETFAVDADAVSDDGAADEDDREFGTVREVSLRYDTHRVGFALPDR</sequence>
<reference evidence="2 3" key="1">
    <citation type="journal article" date="2014" name="PLoS Genet.">
        <title>Phylogenetically driven sequencing of extremely halophilic archaea reveals strategies for static and dynamic osmo-response.</title>
        <authorList>
            <person name="Becker E.A."/>
            <person name="Seitzer P.M."/>
            <person name="Tritt A."/>
            <person name="Larsen D."/>
            <person name="Krusor M."/>
            <person name="Yao A.I."/>
            <person name="Wu D."/>
            <person name="Madern D."/>
            <person name="Eisen J.A."/>
            <person name="Darling A.E."/>
            <person name="Facciotti M.T."/>
        </authorList>
    </citation>
    <scope>NUCLEOTIDE SEQUENCE [LARGE SCALE GENOMIC DNA]</scope>
    <source>
        <strain evidence="2 3">JCM 10989</strain>
    </source>
</reference>
<feature type="region of interest" description="Disordered" evidence="1">
    <location>
        <begin position="518"/>
        <end position="542"/>
    </location>
</feature>
<evidence type="ECO:0000313" key="3">
    <source>
        <dbReference type="Proteomes" id="UP000011519"/>
    </source>
</evidence>
<dbReference type="Proteomes" id="UP000011519">
    <property type="component" value="Unassembled WGS sequence"/>
</dbReference>
<comment type="caution">
    <text evidence="2">The sequence shown here is derived from an EMBL/GenBank/DDBJ whole genome shotgun (WGS) entry which is preliminary data.</text>
</comment>
<dbReference type="AlphaFoldDB" id="M0A4A3"/>
<dbReference type="PROSITE" id="PS51318">
    <property type="entry name" value="TAT"/>
    <property type="match status" value="1"/>
</dbReference>
<dbReference type="PATRIC" id="fig|1227493.4.peg.1085"/>
<dbReference type="InterPro" id="IPR006311">
    <property type="entry name" value="TAT_signal"/>
</dbReference>
<organism evidence="2 3">
    <name type="scientific">Natrialba hulunbeirensis JCM 10989</name>
    <dbReference type="NCBI Taxonomy" id="1227493"/>
    <lineage>
        <taxon>Archaea</taxon>
        <taxon>Methanobacteriati</taxon>
        <taxon>Methanobacteriota</taxon>
        <taxon>Stenosarchaea group</taxon>
        <taxon>Halobacteria</taxon>
        <taxon>Halobacteriales</taxon>
        <taxon>Natrialbaceae</taxon>
        <taxon>Natrialba</taxon>
    </lineage>
</organism>
<dbReference type="RefSeq" id="WP_006652356.1">
    <property type="nucleotide sequence ID" value="NZ_AOIM01000014.1"/>
</dbReference>
<proteinExistence type="predicted"/>